<evidence type="ECO:0000256" key="2">
    <source>
        <dbReference type="ARBA" id="ARBA00007193"/>
    </source>
</evidence>
<evidence type="ECO:0000256" key="7">
    <source>
        <dbReference type="ARBA" id="ARBA00023053"/>
    </source>
</evidence>
<evidence type="ECO:0000256" key="8">
    <source>
        <dbReference type="ARBA" id="ARBA00023065"/>
    </source>
</evidence>
<comment type="subcellular location">
    <subcellularLocation>
        <location evidence="1">Membrane</location>
        <topology evidence="1">Multi-pass membrane protein</topology>
    </subcellularLocation>
</comment>
<evidence type="ECO:0000256" key="11">
    <source>
        <dbReference type="ARBA" id="ARBA00023303"/>
    </source>
</evidence>
<comment type="caution">
    <text evidence="13">The sequence shown here is derived from an EMBL/GenBank/DDBJ whole genome shotgun (WGS) entry which is preliminary data.</text>
</comment>
<dbReference type="Pfam" id="PF00858">
    <property type="entry name" value="ASC"/>
    <property type="match status" value="1"/>
</dbReference>
<dbReference type="GO" id="GO:0005886">
    <property type="term" value="C:plasma membrane"/>
    <property type="evidence" value="ECO:0007669"/>
    <property type="project" value="TreeGrafter"/>
</dbReference>
<dbReference type="Gene3D" id="1.10.287.820">
    <property type="entry name" value="Acid-sensing ion channel domain"/>
    <property type="match status" value="1"/>
</dbReference>
<sequence>VSIHNPVEAPDMEGNGLVLTAGGESSYTVKPFQTESLENLKNLKLKDRRCQYYEDIHLRFFRNYTQWNCHLDCLANLTLDKCNCLPPYVPGKKQFHYLLKYKVF</sequence>
<protein>
    <submittedName>
        <fullName evidence="13">Uncharacterized protein</fullName>
    </submittedName>
</protein>
<keyword evidence="11 12" id="KW-0407">Ion channel</keyword>
<proteinExistence type="inferred from homology"/>
<keyword evidence="5 12" id="KW-0812">Transmembrane</keyword>
<dbReference type="GO" id="GO:0015280">
    <property type="term" value="F:ligand-gated sodium channel activity"/>
    <property type="evidence" value="ECO:0007669"/>
    <property type="project" value="TreeGrafter"/>
</dbReference>
<dbReference type="AlphaFoldDB" id="A0AAD7ZDG2"/>
<name>A0AAD7ZDG2_DIPPU</name>
<accession>A0AAD7ZDG2</accession>
<evidence type="ECO:0000256" key="3">
    <source>
        <dbReference type="ARBA" id="ARBA00022448"/>
    </source>
</evidence>
<organism evidence="13 14">
    <name type="scientific">Diploptera punctata</name>
    <name type="common">Pacific beetle cockroach</name>
    <dbReference type="NCBI Taxonomy" id="6984"/>
    <lineage>
        <taxon>Eukaryota</taxon>
        <taxon>Metazoa</taxon>
        <taxon>Ecdysozoa</taxon>
        <taxon>Arthropoda</taxon>
        <taxon>Hexapoda</taxon>
        <taxon>Insecta</taxon>
        <taxon>Pterygota</taxon>
        <taxon>Neoptera</taxon>
        <taxon>Polyneoptera</taxon>
        <taxon>Dictyoptera</taxon>
        <taxon>Blattodea</taxon>
        <taxon>Blaberoidea</taxon>
        <taxon>Blaberidae</taxon>
        <taxon>Diplopterinae</taxon>
        <taxon>Diploptera</taxon>
    </lineage>
</organism>
<reference evidence="13" key="2">
    <citation type="submission" date="2023-05" db="EMBL/GenBank/DDBJ databases">
        <authorList>
            <person name="Fouks B."/>
        </authorList>
    </citation>
    <scope>NUCLEOTIDE SEQUENCE</scope>
    <source>
        <strain evidence="13">Stay&amp;Tobe</strain>
        <tissue evidence="13">Testes</tissue>
    </source>
</reference>
<evidence type="ECO:0000256" key="1">
    <source>
        <dbReference type="ARBA" id="ARBA00004141"/>
    </source>
</evidence>
<feature type="non-terminal residue" evidence="13">
    <location>
        <position position="1"/>
    </location>
</feature>
<keyword evidence="3 12" id="KW-0813">Transport</keyword>
<keyword evidence="7" id="KW-0915">Sodium</keyword>
<gene>
    <name evidence="13" type="ORF">L9F63_025202</name>
</gene>
<reference evidence="13" key="1">
    <citation type="journal article" date="2023" name="IScience">
        <title>Live-bearing cockroach genome reveals convergent evolutionary mechanisms linked to viviparity in insects and beyond.</title>
        <authorList>
            <person name="Fouks B."/>
            <person name="Harrison M.C."/>
            <person name="Mikhailova A.A."/>
            <person name="Marchal E."/>
            <person name="English S."/>
            <person name="Carruthers M."/>
            <person name="Jennings E.C."/>
            <person name="Chiamaka E.L."/>
            <person name="Frigard R.A."/>
            <person name="Pippel M."/>
            <person name="Attardo G.M."/>
            <person name="Benoit J.B."/>
            <person name="Bornberg-Bauer E."/>
            <person name="Tobe S.S."/>
        </authorList>
    </citation>
    <scope>NUCLEOTIDE SEQUENCE</scope>
    <source>
        <strain evidence="13">Stay&amp;Tobe</strain>
    </source>
</reference>
<evidence type="ECO:0000256" key="4">
    <source>
        <dbReference type="ARBA" id="ARBA00022461"/>
    </source>
</evidence>
<keyword evidence="6" id="KW-1133">Transmembrane helix</keyword>
<dbReference type="PANTHER" id="PTHR11690">
    <property type="entry name" value="AMILORIDE-SENSITIVE SODIUM CHANNEL-RELATED"/>
    <property type="match status" value="1"/>
</dbReference>
<evidence type="ECO:0000256" key="12">
    <source>
        <dbReference type="RuleBase" id="RU000679"/>
    </source>
</evidence>
<keyword evidence="14" id="KW-1185">Reference proteome</keyword>
<dbReference type="EMBL" id="JASPKZ010009190">
    <property type="protein sequence ID" value="KAJ9577943.1"/>
    <property type="molecule type" value="Genomic_DNA"/>
</dbReference>
<evidence type="ECO:0000313" key="13">
    <source>
        <dbReference type="EMBL" id="KAJ9577943.1"/>
    </source>
</evidence>
<keyword evidence="9" id="KW-0472">Membrane</keyword>
<keyword evidence="8 12" id="KW-0406">Ion transport</keyword>
<evidence type="ECO:0000256" key="9">
    <source>
        <dbReference type="ARBA" id="ARBA00023136"/>
    </source>
</evidence>
<evidence type="ECO:0000256" key="6">
    <source>
        <dbReference type="ARBA" id="ARBA00022989"/>
    </source>
</evidence>
<evidence type="ECO:0000256" key="5">
    <source>
        <dbReference type="ARBA" id="ARBA00022692"/>
    </source>
</evidence>
<keyword evidence="10 12" id="KW-0739">Sodium transport</keyword>
<comment type="similarity">
    <text evidence="2 12">Belongs to the amiloride-sensitive sodium channel (TC 1.A.6) family.</text>
</comment>
<evidence type="ECO:0000313" key="14">
    <source>
        <dbReference type="Proteomes" id="UP001233999"/>
    </source>
</evidence>
<dbReference type="PANTHER" id="PTHR11690:SF243">
    <property type="entry name" value="PICKPOCKET 12-RELATED"/>
    <property type="match status" value="1"/>
</dbReference>
<keyword evidence="4 12" id="KW-0894">Sodium channel</keyword>
<dbReference type="InterPro" id="IPR001873">
    <property type="entry name" value="ENaC"/>
</dbReference>
<dbReference type="Proteomes" id="UP001233999">
    <property type="component" value="Unassembled WGS sequence"/>
</dbReference>
<evidence type="ECO:0000256" key="10">
    <source>
        <dbReference type="ARBA" id="ARBA00023201"/>
    </source>
</evidence>